<feature type="non-terminal residue" evidence="2">
    <location>
        <position position="537"/>
    </location>
</feature>
<evidence type="ECO:0000313" key="3">
    <source>
        <dbReference type="Proteomes" id="UP000652761"/>
    </source>
</evidence>
<dbReference type="OrthoDB" id="781146at2759"/>
<organism evidence="2 3">
    <name type="scientific">Colocasia esculenta</name>
    <name type="common">Wild taro</name>
    <name type="synonym">Arum esculentum</name>
    <dbReference type="NCBI Taxonomy" id="4460"/>
    <lineage>
        <taxon>Eukaryota</taxon>
        <taxon>Viridiplantae</taxon>
        <taxon>Streptophyta</taxon>
        <taxon>Embryophyta</taxon>
        <taxon>Tracheophyta</taxon>
        <taxon>Spermatophyta</taxon>
        <taxon>Magnoliopsida</taxon>
        <taxon>Liliopsida</taxon>
        <taxon>Araceae</taxon>
        <taxon>Aroideae</taxon>
        <taxon>Colocasieae</taxon>
        <taxon>Colocasia</taxon>
    </lineage>
</organism>
<dbReference type="Pfam" id="PF02364">
    <property type="entry name" value="Glucan_synthase"/>
    <property type="match status" value="1"/>
</dbReference>
<dbReference type="GO" id="GO:0003843">
    <property type="term" value="F:1,3-beta-D-glucan synthase activity"/>
    <property type="evidence" value="ECO:0007669"/>
    <property type="project" value="InterPro"/>
</dbReference>
<name>A0A843UYL7_COLES</name>
<feature type="non-terminal residue" evidence="2">
    <location>
        <position position="1"/>
    </location>
</feature>
<dbReference type="EMBL" id="NMUH01001319">
    <property type="protein sequence ID" value="MQL91252.1"/>
    <property type="molecule type" value="Genomic_DNA"/>
</dbReference>
<evidence type="ECO:0000313" key="2">
    <source>
        <dbReference type="EMBL" id="MQL91252.1"/>
    </source>
</evidence>
<dbReference type="GO" id="GO:0000148">
    <property type="term" value="C:1,3-beta-D-glucan synthase complex"/>
    <property type="evidence" value="ECO:0007669"/>
    <property type="project" value="InterPro"/>
</dbReference>
<dbReference type="PANTHER" id="PTHR12741:SF47">
    <property type="entry name" value="CALLOSE SYNTHASE 9"/>
    <property type="match status" value="1"/>
</dbReference>
<feature type="domain" description="Glycosyl transferase 48" evidence="1">
    <location>
        <begin position="185"/>
        <end position="414"/>
    </location>
</feature>
<gene>
    <name evidence="2" type="ORF">Taro_023857</name>
</gene>
<dbReference type="InterPro" id="IPR003440">
    <property type="entry name" value="Glyco_trans_48_dom"/>
</dbReference>
<dbReference type="GO" id="GO:0006075">
    <property type="term" value="P:(1-&gt;3)-beta-D-glucan biosynthetic process"/>
    <property type="evidence" value="ECO:0007669"/>
    <property type="project" value="InterPro"/>
</dbReference>
<dbReference type="GO" id="GO:0005886">
    <property type="term" value="C:plasma membrane"/>
    <property type="evidence" value="ECO:0007669"/>
    <property type="project" value="TreeGrafter"/>
</dbReference>
<proteinExistence type="predicted"/>
<dbReference type="Proteomes" id="UP000652761">
    <property type="component" value="Unassembled WGS sequence"/>
</dbReference>
<dbReference type="AlphaFoldDB" id="A0A843UYL7"/>
<evidence type="ECO:0000259" key="1">
    <source>
        <dbReference type="Pfam" id="PF02364"/>
    </source>
</evidence>
<protein>
    <recommendedName>
        <fullName evidence="1">Glycosyl transferase 48 domain-containing protein</fullName>
    </recommendedName>
</protein>
<reference evidence="2" key="1">
    <citation type="submission" date="2017-07" db="EMBL/GenBank/DDBJ databases">
        <title>Taro Niue Genome Assembly and Annotation.</title>
        <authorList>
            <person name="Atibalentja N."/>
            <person name="Keating K."/>
            <person name="Fields C.J."/>
        </authorList>
    </citation>
    <scope>NUCLEOTIDE SEQUENCE</scope>
    <source>
        <strain evidence="2">Niue_2</strain>
        <tissue evidence="2">Leaf</tissue>
    </source>
</reference>
<comment type="caution">
    <text evidence="2">The sequence shown here is derived from an EMBL/GenBank/DDBJ whole genome shotgun (WGS) entry which is preliminary data.</text>
</comment>
<keyword evidence="3" id="KW-1185">Reference proteome</keyword>
<dbReference type="PANTHER" id="PTHR12741">
    <property type="entry name" value="LYST-INTERACTING PROTEIN LIP5 DOPAMINE RESPONSIVE PROTEIN DRG-1"/>
    <property type="match status" value="1"/>
</dbReference>
<sequence>IIAQALDHLIWVAPGLRLLGRISVNRSWSSFRAFFPFSSPSIRRQMRMDGYGDGIKKASSQSVISDGGVHHEFQPGGCGWRLLGGLAAASSYGVKLVAFYRSGTGLGPASRIGRPKMWWLILHAMLWALWAEWNHRIFRRESCAEEAIVDFLCARVKAWAITLSNKAQVRRLHSLLTIKESAASIPRNLEAGRRLEFFTNSLFMQMPAAKPVREMLVFTPYYSETVLYSMDELQKKNEDGISTLFYLQKIFPDEWKNFLERIGKDENSPESELFENENDMLELRFWASYRGQTLARTGTIVLLGERERAHSSYFGMTDPEAVYSANDTTDTQGYELFPEARAQADLKFTYVVTCQIYGRQKEEQKPQAADIALLMQRNEALRVAFIHDVETVKDGKPHVVHYSKLVKADIHGKDKKWMVPQIYLNEERDVHISDELSKTLIQRTILTKHWTQIAPQQQKEKRAMIPHTTTLFSPKSHSLSNKRKKSISRPRFHLEYSIVPLGPRCLECGMEDKPPNYLVTHLVLPPVLEKRWFTPGK</sequence>
<accession>A0A843UYL7</accession>